<dbReference type="OrthoDB" id="5863800at2759"/>
<dbReference type="EMBL" id="KN560702">
    <property type="protein sequence ID" value="KHJ86351.1"/>
    <property type="molecule type" value="Genomic_DNA"/>
</dbReference>
<gene>
    <name evidence="2" type="ORF">OESDEN_13902</name>
</gene>
<feature type="chain" id="PRO_5002082634" description="G-protein coupled receptors family 1 profile domain-containing protein" evidence="1">
    <location>
        <begin position="17"/>
        <end position="86"/>
    </location>
</feature>
<feature type="signal peptide" evidence="1">
    <location>
        <begin position="1"/>
        <end position="16"/>
    </location>
</feature>
<evidence type="ECO:0000313" key="3">
    <source>
        <dbReference type="Proteomes" id="UP000053660"/>
    </source>
</evidence>
<evidence type="ECO:0000256" key="1">
    <source>
        <dbReference type="SAM" id="SignalP"/>
    </source>
</evidence>
<reference evidence="2 3" key="1">
    <citation type="submission" date="2014-03" db="EMBL/GenBank/DDBJ databases">
        <title>Draft genome of the hookworm Oesophagostomum dentatum.</title>
        <authorList>
            <person name="Mitreva M."/>
        </authorList>
    </citation>
    <scope>NUCLEOTIDE SEQUENCE [LARGE SCALE GENOMIC DNA]</scope>
    <source>
        <strain evidence="2 3">OD-Hann</strain>
    </source>
</reference>
<organism evidence="2 3">
    <name type="scientific">Oesophagostomum dentatum</name>
    <name type="common">Nodular worm</name>
    <dbReference type="NCBI Taxonomy" id="61180"/>
    <lineage>
        <taxon>Eukaryota</taxon>
        <taxon>Metazoa</taxon>
        <taxon>Ecdysozoa</taxon>
        <taxon>Nematoda</taxon>
        <taxon>Chromadorea</taxon>
        <taxon>Rhabditida</taxon>
        <taxon>Rhabditina</taxon>
        <taxon>Rhabditomorpha</taxon>
        <taxon>Strongyloidea</taxon>
        <taxon>Strongylidae</taxon>
        <taxon>Oesophagostomum</taxon>
    </lineage>
</organism>
<proteinExistence type="predicted"/>
<keyword evidence="3" id="KW-1185">Reference proteome</keyword>
<accession>A0A0B1SR24</accession>
<protein>
    <recommendedName>
        <fullName evidence="4">G-protein coupled receptors family 1 profile domain-containing protein</fullName>
    </recommendedName>
</protein>
<name>A0A0B1SR24_OESDE</name>
<sequence>MPVVTTLIPMVILISARYVEVPFGTQFWNLIISQTVALHSPLNTIAVLLSTRHYLKTVNGIFKCALNRMHGSKTVPSLSAKNAVVE</sequence>
<dbReference type="AlphaFoldDB" id="A0A0B1SR24"/>
<evidence type="ECO:0000313" key="2">
    <source>
        <dbReference type="EMBL" id="KHJ86351.1"/>
    </source>
</evidence>
<evidence type="ECO:0008006" key="4">
    <source>
        <dbReference type="Google" id="ProtNLM"/>
    </source>
</evidence>
<dbReference type="Proteomes" id="UP000053660">
    <property type="component" value="Unassembled WGS sequence"/>
</dbReference>
<keyword evidence="1" id="KW-0732">Signal</keyword>